<keyword evidence="2" id="KW-0862">Zinc</keyword>
<sequence>MISPHISDETLLLMMDGELQESHAAEVAEHLEQCSACRQRRDAFTGLLAEVTVLEPQVAPPDTAREGLAQRIAITAEARRPAWLNPRLMMKVAAVLLLGVGALTYRHFYALPQNAMVSYEETGPEPNHNITPGAVRNAELSELCIMPDDNLDPVVTAEKQRAVFAAYGLDDRASRAYQVDYLINPQLGGNDEFQNLWPEPYHATVWNAQAKDALETRLHGMVCSGQMSLGEAQREIANDWIGAYKKTFHADRPVRVQAAIDSQSESSDVK</sequence>
<dbReference type="GO" id="GO:0008270">
    <property type="term" value="F:zinc ion binding"/>
    <property type="evidence" value="ECO:0007669"/>
    <property type="project" value="UniProtKB-KW"/>
</dbReference>
<reference evidence="2 3" key="1">
    <citation type="submission" date="2016-10" db="EMBL/GenBank/DDBJ databases">
        <authorList>
            <person name="de Groot N.N."/>
        </authorList>
    </citation>
    <scope>NUCLEOTIDE SEQUENCE [LARGE SCALE GENOMIC DNA]</scope>
    <source>
        <strain evidence="2 3">GAS232</strain>
    </source>
</reference>
<dbReference type="InterPro" id="IPR027383">
    <property type="entry name" value="Znf_put"/>
</dbReference>
<evidence type="ECO:0000259" key="1">
    <source>
        <dbReference type="Pfam" id="PF13490"/>
    </source>
</evidence>
<gene>
    <name evidence="2" type="ORF">SAMN05444167_3113</name>
</gene>
<protein>
    <submittedName>
        <fullName evidence="2">Putative zinc-finger</fullName>
    </submittedName>
</protein>
<accession>A0A1G7NEH1</accession>
<proteinExistence type="predicted"/>
<dbReference type="InterPro" id="IPR041916">
    <property type="entry name" value="Anti_sigma_zinc_sf"/>
</dbReference>
<evidence type="ECO:0000313" key="3">
    <source>
        <dbReference type="Proteomes" id="UP000182427"/>
    </source>
</evidence>
<organism evidence="2 3">
    <name type="scientific">Terriglobus roseus</name>
    <dbReference type="NCBI Taxonomy" id="392734"/>
    <lineage>
        <taxon>Bacteria</taxon>
        <taxon>Pseudomonadati</taxon>
        <taxon>Acidobacteriota</taxon>
        <taxon>Terriglobia</taxon>
        <taxon>Terriglobales</taxon>
        <taxon>Acidobacteriaceae</taxon>
        <taxon>Terriglobus</taxon>
    </lineage>
</organism>
<dbReference type="Proteomes" id="UP000182427">
    <property type="component" value="Chromosome I"/>
</dbReference>
<keyword evidence="2" id="KW-0863">Zinc-finger</keyword>
<dbReference type="OrthoDB" id="109506at2"/>
<dbReference type="RefSeq" id="WP_156785154.1">
    <property type="nucleotide sequence ID" value="NZ_LT629690.1"/>
</dbReference>
<feature type="domain" description="Putative zinc-finger" evidence="1">
    <location>
        <begin position="15"/>
        <end position="38"/>
    </location>
</feature>
<evidence type="ECO:0000313" key="2">
    <source>
        <dbReference type="EMBL" id="SDF72321.1"/>
    </source>
</evidence>
<keyword evidence="3" id="KW-1185">Reference proteome</keyword>
<dbReference type="Gene3D" id="1.10.10.1320">
    <property type="entry name" value="Anti-sigma factor, zinc-finger domain"/>
    <property type="match status" value="1"/>
</dbReference>
<dbReference type="AlphaFoldDB" id="A0A1G7NEH1"/>
<dbReference type="EMBL" id="LT629690">
    <property type="protein sequence ID" value="SDF72321.1"/>
    <property type="molecule type" value="Genomic_DNA"/>
</dbReference>
<keyword evidence="2" id="KW-0479">Metal-binding</keyword>
<dbReference type="Pfam" id="PF13490">
    <property type="entry name" value="zf-HC2"/>
    <property type="match status" value="1"/>
</dbReference>
<name>A0A1G7NEH1_9BACT</name>